<evidence type="ECO:0000256" key="1">
    <source>
        <dbReference type="SAM" id="SignalP"/>
    </source>
</evidence>
<dbReference type="AlphaFoldDB" id="A0A7X6DMW2"/>
<feature type="signal peptide" evidence="1">
    <location>
        <begin position="1"/>
        <end position="23"/>
    </location>
</feature>
<sequence>MQKCATAVVLFFVLFLSVGVAEAADGKDIISRNQILREHHRLLHQMLMAMKDQAEVTERLLSGQATAAQRKTMRKRMVDTAAELDGMVKKHDALMKSFEEMIQKRENPEPPPEEAP</sequence>
<gene>
    <name evidence="2" type="ORF">MNODULE_04670</name>
</gene>
<name>A0A7X6DMW2_9BACT</name>
<reference evidence="2 3" key="1">
    <citation type="journal article" date="2020" name="Nature">
        <title>Bacterial chemolithoautotrophy via manganese oxidation.</title>
        <authorList>
            <person name="Yu H."/>
            <person name="Leadbetter J.R."/>
        </authorList>
    </citation>
    <scope>NUCLEOTIDE SEQUENCE [LARGE SCALE GENOMIC DNA]</scope>
    <source>
        <strain evidence="2 3">Mn-1</strain>
    </source>
</reference>
<dbReference type="EMBL" id="VTOW01000001">
    <property type="protein sequence ID" value="NKE70037.1"/>
    <property type="molecule type" value="Genomic_DNA"/>
</dbReference>
<keyword evidence="1" id="KW-0732">Signal</keyword>
<keyword evidence="3" id="KW-1185">Reference proteome</keyword>
<proteinExistence type="predicted"/>
<evidence type="ECO:0008006" key="4">
    <source>
        <dbReference type="Google" id="ProtNLM"/>
    </source>
</evidence>
<evidence type="ECO:0000313" key="2">
    <source>
        <dbReference type="EMBL" id="NKE70037.1"/>
    </source>
</evidence>
<comment type="caution">
    <text evidence="2">The sequence shown here is derived from an EMBL/GenBank/DDBJ whole genome shotgun (WGS) entry which is preliminary data.</text>
</comment>
<evidence type="ECO:0000313" key="3">
    <source>
        <dbReference type="Proteomes" id="UP000534783"/>
    </source>
</evidence>
<organism evidence="2 3">
    <name type="scientific">Candidatus Manganitrophus noduliformans</name>
    <dbReference type="NCBI Taxonomy" id="2606439"/>
    <lineage>
        <taxon>Bacteria</taxon>
        <taxon>Pseudomonadati</taxon>
        <taxon>Nitrospirota</taxon>
        <taxon>Nitrospiria</taxon>
        <taxon>Candidatus Troglogloeales</taxon>
        <taxon>Candidatus Manganitrophaceae</taxon>
        <taxon>Candidatus Manganitrophus</taxon>
    </lineage>
</organism>
<protein>
    <recommendedName>
        <fullName evidence="4">Secreted protein</fullName>
    </recommendedName>
</protein>
<feature type="chain" id="PRO_5030826603" description="Secreted protein" evidence="1">
    <location>
        <begin position="24"/>
        <end position="116"/>
    </location>
</feature>
<dbReference type="RefSeq" id="WP_168058307.1">
    <property type="nucleotide sequence ID" value="NZ_VTOW01000001.1"/>
</dbReference>
<dbReference type="Proteomes" id="UP000534783">
    <property type="component" value="Unassembled WGS sequence"/>
</dbReference>
<accession>A0A7X6DMW2</accession>